<evidence type="ECO:0008006" key="3">
    <source>
        <dbReference type="Google" id="ProtNLM"/>
    </source>
</evidence>
<accession>A0ABW5TA68</accession>
<comment type="caution">
    <text evidence="1">The sequence shown here is derived from an EMBL/GenBank/DDBJ whole genome shotgun (WGS) entry which is preliminary data.</text>
</comment>
<dbReference type="Proteomes" id="UP001597476">
    <property type="component" value="Unassembled WGS sequence"/>
</dbReference>
<evidence type="ECO:0000313" key="2">
    <source>
        <dbReference type="Proteomes" id="UP001597476"/>
    </source>
</evidence>
<proteinExistence type="predicted"/>
<reference evidence="2" key="1">
    <citation type="journal article" date="2019" name="Int. J. Syst. Evol. Microbiol.">
        <title>The Global Catalogue of Microorganisms (GCM) 10K type strain sequencing project: providing services to taxonomists for standard genome sequencing and annotation.</title>
        <authorList>
            <consortium name="The Broad Institute Genomics Platform"/>
            <consortium name="The Broad Institute Genome Sequencing Center for Infectious Disease"/>
            <person name="Wu L."/>
            <person name="Ma J."/>
        </authorList>
    </citation>
    <scope>NUCLEOTIDE SEQUENCE [LARGE SCALE GENOMIC DNA]</scope>
    <source>
        <strain evidence="2">KCTC 42398</strain>
    </source>
</reference>
<sequence length="56" mass="6420">MDKIDKTIAYYNTKINGILEFINSNDNLTVEQVIEKGEELSILEYKLTALEVAKEN</sequence>
<evidence type="ECO:0000313" key="1">
    <source>
        <dbReference type="EMBL" id="MFD2725684.1"/>
    </source>
</evidence>
<keyword evidence="2" id="KW-1185">Reference proteome</keyword>
<gene>
    <name evidence="1" type="ORF">ACFSR8_05620</name>
</gene>
<dbReference type="RefSeq" id="WP_380289909.1">
    <property type="nucleotide sequence ID" value="NZ_JBHULY010000011.1"/>
</dbReference>
<organism evidence="1 2">
    <name type="scientific">Hyunsoonleella rubra</name>
    <dbReference type="NCBI Taxonomy" id="1737062"/>
    <lineage>
        <taxon>Bacteria</taxon>
        <taxon>Pseudomonadati</taxon>
        <taxon>Bacteroidota</taxon>
        <taxon>Flavobacteriia</taxon>
        <taxon>Flavobacteriales</taxon>
        <taxon>Flavobacteriaceae</taxon>
    </lineage>
</organism>
<dbReference type="EMBL" id="JBHULY010000011">
    <property type="protein sequence ID" value="MFD2725684.1"/>
    <property type="molecule type" value="Genomic_DNA"/>
</dbReference>
<protein>
    <recommendedName>
        <fullName evidence="3">Phage protein</fullName>
    </recommendedName>
</protein>
<name>A0ABW5TA68_9FLAO</name>